<gene>
    <name evidence="3" type="ORF">ACFOD9_07000</name>
</gene>
<dbReference type="EMBL" id="JBHRTQ010000007">
    <property type="protein sequence ID" value="MFC3173990.1"/>
    <property type="molecule type" value="Genomic_DNA"/>
</dbReference>
<evidence type="ECO:0000313" key="4">
    <source>
        <dbReference type="Proteomes" id="UP001595604"/>
    </source>
</evidence>
<accession>A0ABV7IMX9</accession>
<organism evidence="3 4">
    <name type="scientific">Novosphingobium bradum</name>
    <dbReference type="NCBI Taxonomy" id="1737444"/>
    <lineage>
        <taxon>Bacteria</taxon>
        <taxon>Pseudomonadati</taxon>
        <taxon>Pseudomonadota</taxon>
        <taxon>Alphaproteobacteria</taxon>
        <taxon>Sphingomonadales</taxon>
        <taxon>Sphingomonadaceae</taxon>
        <taxon>Novosphingobium</taxon>
    </lineage>
</organism>
<reference evidence="4" key="1">
    <citation type="journal article" date="2019" name="Int. J. Syst. Evol. Microbiol.">
        <title>The Global Catalogue of Microorganisms (GCM) 10K type strain sequencing project: providing services to taxonomists for standard genome sequencing and annotation.</title>
        <authorList>
            <consortium name="The Broad Institute Genomics Platform"/>
            <consortium name="The Broad Institute Genome Sequencing Center for Infectious Disease"/>
            <person name="Wu L."/>
            <person name="Ma J."/>
        </authorList>
    </citation>
    <scope>NUCLEOTIDE SEQUENCE [LARGE SCALE GENOMIC DNA]</scope>
    <source>
        <strain evidence="4">KCTC 42984</strain>
    </source>
</reference>
<feature type="signal peptide" evidence="2">
    <location>
        <begin position="1"/>
        <end position="17"/>
    </location>
</feature>
<proteinExistence type="predicted"/>
<evidence type="ECO:0000256" key="2">
    <source>
        <dbReference type="SAM" id="SignalP"/>
    </source>
</evidence>
<sequence>MKAASTFLIFLAAGALAQPAFGQAKPVNTGAKSGASSAQPASGAKAGANAPASQQAASAQSGPDSATLLILIRSALETLNGANATNNYSVLYALGSPTFQKANSPQALSQNFAPFRQNGISLYPALVLGPRLKQNPIFDGSRIRLIGVIPSNPSNITFDIQYERVDNSWKISILTVGVTKPN</sequence>
<comment type="caution">
    <text evidence="3">The sequence shown here is derived from an EMBL/GenBank/DDBJ whole genome shotgun (WGS) entry which is preliminary data.</text>
</comment>
<keyword evidence="2" id="KW-0732">Signal</keyword>
<feature type="region of interest" description="Disordered" evidence="1">
    <location>
        <begin position="27"/>
        <end position="59"/>
    </location>
</feature>
<feature type="compositionally biased region" description="Low complexity" evidence="1">
    <location>
        <begin position="30"/>
        <end position="59"/>
    </location>
</feature>
<evidence type="ECO:0008006" key="5">
    <source>
        <dbReference type="Google" id="ProtNLM"/>
    </source>
</evidence>
<dbReference type="Proteomes" id="UP001595604">
    <property type="component" value="Unassembled WGS sequence"/>
</dbReference>
<protein>
    <recommendedName>
        <fullName evidence="5">DUF4864 domain-containing protein</fullName>
    </recommendedName>
</protein>
<name>A0ABV7IMX9_9SPHN</name>
<keyword evidence="4" id="KW-1185">Reference proteome</keyword>
<evidence type="ECO:0000256" key="1">
    <source>
        <dbReference type="SAM" id="MobiDB-lite"/>
    </source>
</evidence>
<dbReference type="RefSeq" id="WP_379509368.1">
    <property type="nucleotide sequence ID" value="NZ_JBHRTQ010000007.1"/>
</dbReference>
<feature type="chain" id="PRO_5046830798" description="DUF4864 domain-containing protein" evidence="2">
    <location>
        <begin position="18"/>
        <end position="182"/>
    </location>
</feature>
<evidence type="ECO:0000313" key="3">
    <source>
        <dbReference type="EMBL" id="MFC3173990.1"/>
    </source>
</evidence>